<evidence type="ECO:0000313" key="2">
    <source>
        <dbReference type="Proteomes" id="UP000887566"/>
    </source>
</evidence>
<accession>A0A914XGV1</accession>
<feature type="compositionally biased region" description="Low complexity" evidence="1">
    <location>
        <begin position="575"/>
        <end position="587"/>
    </location>
</feature>
<sequence>MASRALGEGIILRVLKRFAFINDNKLGKIYFPIDANLSTSCTDLRDRFNEGDRVLFSAQKQSPPKNECNFTACTVVKPDELVTVEGTIVTVSDKFAYAKTEKLGRVFMPFSARTKNNEGWAGNGAEENVRVQLDVMPQTPINDCQYVAYHVTVLGIDNATRAVTELLDLGTGREPTLECPLSTQSHSKLERQPDRVDGQIGIVVASNDREAYVYAPLTGMCYLSARSSGTKKMEAYYSTGTWAFYDVLKKPSTMANIRCSWIGTNIRPYDPPINVHSSYERHIKTLTVNGYGVVCRVNQANRCSWLWNDYIGRIYVNSSEYQRVNDFAPMQPFDIVKFSAIFKGTFEDVPWTAYDVVEAGPKPIEDCAKMLVTDDNWKVLYIKPQPNGAFFGFLDHEIYGSAFFAWTDLTGDQAQLPAPNTLCRVSAYKQFRDTKHRWRAVLVTPCDAKGRPLYPHPKLAMATAKAPAKLPVKAPMSSSALRATDHASVESVLLPIGQRPPPPPGLNNTNLGKLNLDTSFSQQYNQQNHYARIAALDNTEGLERELELVTWGDELDQLPTNGSHYTLFDEKKTPSSRSSVVGASASRNRTPPGFEFSPTNLGRMSFELTKDQTTQTDPFNEHIILRDIIGDPELLAKIITKFPNHTERILNVQWKT</sequence>
<proteinExistence type="predicted"/>
<keyword evidence="2" id="KW-1185">Reference proteome</keyword>
<dbReference type="Proteomes" id="UP000887566">
    <property type="component" value="Unplaced"/>
</dbReference>
<evidence type="ECO:0000313" key="3">
    <source>
        <dbReference type="WBParaSite" id="PSAMB.scaffold7679size7278.g30390.t1"/>
    </source>
</evidence>
<dbReference type="WBParaSite" id="PSAMB.scaffold7679size7278.g30390.t1">
    <property type="protein sequence ID" value="PSAMB.scaffold7679size7278.g30390.t1"/>
    <property type="gene ID" value="PSAMB.scaffold7679size7278.g30390"/>
</dbReference>
<protein>
    <submittedName>
        <fullName evidence="3">Uncharacterized protein</fullName>
    </submittedName>
</protein>
<feature type="region of interest" description="Disordered" evidence="1">
    <location>
        <begin position="565"/>
        <end position="600"/>
    </location>
</feature>
<name>A0A914XGV1_9BILA</name>
<reference evidence="3" key="1">
    <citation type="submission" date="2022-11" db="UniProtKB">
        <authorList>
            <consortium name="WormBaseParasite"/>
        </authorList>
    </citation>
    <scope>IDENTIFICATION</scope>
</reference>
<evidence type="ECO:0000256" key="1">
    <source>
        <dbReference type="SAM" id="MobiDB-lite"/>
    </source>
</evidence>
<organism evidence="2 3">
    <name type="scientific">Plectus sambesii</name>
    <dbReference type="NCBI Taxonomy" id="2011161"/>
    <lineage>
        <taxon>Eukaryota</taxon>
        <taxon>Metazoa</taxon>
        <taxon>Ecdysozoa</taxon>
        <taxon>Nematoda</taxon>
        <taxon>Chromadorea</taxon>
        <taxon>Plectida</taxon>
        <taxon>Plectina</taxon>
        <taxon>Plectoidea</taxon>
        <taxon>Plectidae</taxon>
        <taxon>Plectus</taxon>
    </lineage>
</organism>
<dbReference type="AlphaFoldDB" id="A0A914XGV1"/>